<dbReference type="Proteomes" id="UP000658382">
    <property type="component" value="Unassembled WGS sequence"/>
</dbReference>
<evidence type="ECO:0000256" key="2">
    <source>
        <dbReference type="ARBA" id="ARBA00022801"/>
    </source>
</evidence>
<dbReference type="PROSITE" id="PS00893">
    <property type="entry name" value="NUDIX_BOX"/>
    <property type="match status" value="1"/>
</dbReference>
<evidence type="ECO:0000256" key="1">
    <source>
        <dbReference type="ARBA" id="ARBA00001946"/>
    </source>
</evidence>
<dbReference type="GO" id="GO:0019693">
    <property type="term" value="P:ribose phosphate metabolic process"/>
    <property type="evidence" value="ECO:0007669"/>
    <property type="project" value="TreeGrafter"/>
</dbReference>
<dbReference type="Pfam" id="PF00293">
    <property type="entry name" value="NUDIX"/>
    <property type="match status" value="1"/>
</dbReference>
<dbReference type="InterPro" id="IPR000086">
    <property type="entry name" value="NUDIX_hydrolase_dom"/>
</dbReference>
<dbReference type="Gene3D" id="3.90.79.10">
    <property type="entry name" value="Nucleoside Triphosphate Pyrophosphohydrolase"/>
    <property type="match status" value="1"/>
</dbReference>
<dbReference type="PANTHER" id="PTHR11839">
    <property type="entry name" value="UDP/ADP-SUGAR PYROPHOSPHATASE"/>
    <property type="match status" value="1"/>
</dbReference>
<evidence type="ECO:0000313" key="4">
    <source>
        <dbReference type="EMBL" id="GGJ94390.1"/>
    </source>
</evidence>
<dbReference type="EMBL" id="BMNQ01000018">
    <property type="protein sequence ID" value="GGJ94390.1"/>
    <property type="molecule type" value="Genomic_DNA"/>
</dbReference>
<feature type="domain" description="Nudix hydrolase" evidence="3">
    <location>
        <begin position="48"/>
        <end position="179"/>
    </location>
</feature>
<sequence length="189" mass="21585">MKKGMILMKKFEEKTTHTEKIYDGKVVKLQVDDVVLPDGETSKRELIKHPGAVGVIPITKENKIVFVEQYRKPLEQSLVEIPAGKLEEGEAPKVTAKRELEEETGYTVREPMAFVASFYTSPGFADEMMHLYLAKNLELVGYPATGDDDEFIELVELTLEEAKQYVKNKRIHDAKTNYAVLYLETLERM</sequence>
<keyword evidence="5" id="KW-1185">Reference proteome</keyword>
<evidence type="ECO:0000313" key="5">
    <source>
        <dbReference type="Proteomes" id="UP000658382"/>
    </source>
</evidence>
<dbReference type="GO" id="GO:0006753">
    <property type="term" value="P:nucleoside phosphate metabolic process"/>
    <property type="evidence" value="ECO:0007669"/>
    <property type="project" value="TreeGrafter"/>
</dbReference>
<organism evidence="4 5">
    <name type="scientific">Lentibacillus kapialis</name>
    <dbReference type="NCBI Taxonomy" id="340214"/>
    <lineage>
        <taxon>Bacteria</taxon>
        <taxon>Bacillati</taxon>
        <taxon>Bacillota</taxon>
        <taxon>Bacilli</taxon>
        <taxon>Bacillales</taxon>
        <taxon>Bacillaceae</taxon>
        <taxon>Lentibacillus</taxon>
    </lineage>
</organism>
<reference evidence="4" key="2">
    <citation type="submission" date="2020-09" db="EMBL/GenBank/DDBJ databases">
        <authorList>
            <person name="Sun Q."/>
            <person name="Ohkuma M."/>
        </authorList>
    </citation>
    <scope>NUCLEOTIDE SEQUENCE</scope>
    <source>
        <strain evidence="4">JCM 12580</strain>
    </source>
</reference>
<proteinExistence type="predicted"/>
<dbReference type="AlphaFoldDB" id="A0A917PW26"/>
<dbReference type="SUPFAM" id="SSF55811">
    <property type="entry name" value="Nudix"/>
    <property type="match status" value="1"/>
</dbReference>
<name>A0A917PW26_9BACI</name>
<dbReference type="FunFam" id="3.90.79.10:FF:000024">
    <property type="entry name" value="ADP-ribose pyrophosphatase"/>
    <property type="match status" value="1"/>
</dbReference>
<gene>
    <name evidence="4" type="ORF">GCM10007063_16150</name>
</gene>
<dbReference type="PANTHER" id="PTHR11839:SF18">
    <property type="entry name" value="NUDIX HYDROLASE DOMAIN-CONTAINING PROTEIN"/>
    <property type="match status" value="1"/>
</dbReference>
<evidence type="ECO:0000259" key="3">
    <source>
        <dbReference type="PROSITE" id="PS51462"/>
    </source>
</evidence>
<dbReference type="InterPro" id="IPR015797">
    <property type="entry name" value="NUDIX_hydrolase-like_dom_sf"/>
</dbReference>
<comment type="cofactor">
    <cofactor evidence="1">
        <name>Mg(2+)</name>
        <dbReference type="ChEBI" id="CHEBI:18420"/>
    </cofactor>
</comment>
<reference evidence="4" key="1">
    <citation type="journal article" date="2014" name="Int. J. Syst. Evol. Microbiol.">
        <title>Complete genome sequence of Corynebacterium casei LMG S-19264T (=DSM 44701T), isolated from a smear-ripened cheese.</title>
        <authorList>
            <consortium name="US DOE Joint Genome Institute (JGI-PGF)"/>
            <person name="Walter F."/>
            <person name="Albersmeier A."/>
            <person name="Kalinowski J."/>
            <person name="Ruckert C."/>
        </authorList>
    </citation>
    <scope>NUCLEOTIDE SEQUENCE</scope>
    <source>
        <strain evidence="4">JCM 12580</strain>
    </source>
</reference>
<comment type="caution">
    <text evidence="4">The sequence shown here is derived from an EMBL/GenBank/DDBJ whole genome shotgun (WGS) entry which is preliminary data.</text>
</comment>
<dbReference type="GO" id="GO:0005829">
    <property type="term" value="C:cytosol"/>
    <property type="evidence" value="ECO:0007669"/>
    <property type="project" value="TreeGrafter"/>
</dbReference>
<dbReference type="PROSITE" id="PS51462">
    <property type="entry name" value="NUDIX"/>
    <property type="match status" value="1"/>
</dbReference>
<dbReference type="GO" id="GO:0016787">
    <property type="term" value="F:hydrolase activity"/>
    <property type="evidence" value="ECO:0007669"/>
    <property type="project" value="UniProtKB-KW"/>
</dbReference>
<keyword evidence="2" id="KW-0378">Hydrolase</keyword>
<dbReference type="CDD" id="cd03424">
    <property type="entry name" value="NUDIX_ADPRase_Nudt5_UGPPase_Nudt14"/>
    <property type="match status" value="1"/>
</dbReference>
<accession>A0A917PW26</accession>
<protein>
    <submittedName>
        <fullName evidence="4">ADP-ribose pyrophosphatase</fullName>
    </submittedName>
</protein>
<dbReference type="InterPro" id="IPR020084">
    <property type="entry name" value="NUDIX_hydrolase_CS"/>
</dbReference>